<keyword evidence="3 8" id="KW-0732">Signal</keyword>
<keyword evidence="11" id="KW-1185">Reference proteome</keyword>
<protein>
    <recommendedName>
        <fullName evidence="2 7">Beta-lactamase</fullName>
        <ecNumber evidence="2 7">3.5.2.6</ecNumber>
    </recommendedName>
</protein>
<dbReference type="Proteomes" id="UP000199400">
    <property type="component" value="Unassembled WGS sequence"/>
</dbReference>
<feature type="modified residue" description="N6-carboxylysine" evidence="6">
    <location>
        <position position="98"/>
    </location>
</feature>
<evidence type="ECO:0000256" key="8">
    <source>
        <dbReference type="SAM" id="SignalP"/>
    </source>
</evidence>
<name>A0A1I1T6B9_9BACT</name>
<evidence type="ECO:0000313" key="11">
    <source>
        <dbReference type="Proteomes" id="UP000199400"/>
    </source>
</evidence>
<evidence type="ECO:0000256" key="3">
    <source>
        <dbReference type="ARBA" id="ARBA00022729"/>
    </source>
</evidence>
<dbReference type="GO" id="GO:0017001">
    <property type="term" value="P:antibiotic catabolic process"/>
    <property type="evidence" value="ECO:0007669"/>
    <property type="project" value="InterPro"/>
</dbReference>
<feature type="domain" description="Penicillin-binding protein transpeptidase" evidence="9">
    <location>
        <begin position="93"/>
        <end position="273"/>
    </location>
</feature>
<comment type="catalytic activity">
    <reaction evidence="7">
        <text>a beta-lactam + H2O = a substituted beta-amino acid</text>
        <dbReference type="Rhea" id="RHEA:20401"/>
        <dbReference type="ChEBI" id="CHEBI:15377"/>
        <dbReference type="ChEBI" id="CHEBI:35627"/>
        <dbReference type="ChEBI" id="CHEBI:140347"/>
        <dbReference type="EC" id="3.5.2.6"/>
    </reaction>
</comment>
<dbReference type="PROSITE" id="PS51257">
    <property type="entry name" value="PROKAR_LIPOPROTEIN"/>
    <property type="match status" value="1"/>
</dbReference>
<dbReference type="InterPro" id="IPR012338">
    <property type="entry name" value="Beta-lactam/transpept-like"/>
</dbReference>
<dbReference type="SUPFAM" id="SSF56601">
    <property type="entry name" value="beta-lactamase/transpeptidase-like"/>
    <property type="match status" value="1"/>
</dbReference>
<keyword evidence="5 7" id="KW-0046">Antibiotic resistance</keyword>
<dbReference type="EMBL" id="FOMX01000002">
    <property type="protein sequence ID" value="SFD54197.1"/>
    <property type="molecule type" value="Genomic_DNA"/>
</dbReference>
<dbReference type="GO" id="GO:0046677">
    <property type="term" value="P:response to antibiotic"/>
    <property type="evidence" value="ECO:0007669"/>
    <property type="project" value="UniProtKB-UniRule"/>
</dbReference>
<accession>A0A1I1T6B9</accession>
<dbReference type="Pfam" id="PF00905">
    <property type="entry name" value="Transpeptidase"/>
    <property type="match status" value="1"/>
</dbReference>
<evidence type="ECO:0000256" key="1">
    <source>
        <dbReference type="ARBA" id="ARBA00007898"/>
    </source>
</evidence>
<evidence type="ECO:0000256" key="7">
    <source>
        <dbReference type="RuleBase" id="RU361140"/>
    </source>
</evidence>
<comment type="similarity">
    <text evidence="1 7">Belongs to the class-D beta-lactamase family.</text>
</comment>
<evidence type="ECO:0000259" key="9">
    <source>
        <dbReference type="Pfam" id="PF00905"/>
    </source>
</evidence>
<feature type="signal peptide" evidence="8">
    <location>
        <begin position="1"/>
        <end position="34"/>
    </location>
</feature>
<dbReference type="GO" id="GO:0008658">
    <property type="term" value="F:penicillin binding"/>
    <property type="evidence" value="ECO:0007669"/>
    <property type="project" value="InterPro"/>
</dbReference>
<feature type="active site" description="Acyl-ester intermediate" evidence="6">
    <location>
        <position position="95"/>
    </location>
</feature>
<reference evidence="11" key="1">
    <citation type="submission" date="2016-10" db="EMBL/GenBank/DDBJ databases">
        <authorList>
            <person name="Varghese N."/>
            <person name="Submissions S."/>
        </authorList>
    </citation>
    <scope>NUCLEOTIDE SEQUENCE [LARGE SCALE GENOMIC DNA]</scope>
    <source>
        <strain evidence="11">ATCC 25963</strain>
    </source>
</reference>
<dbReference type="PROSITE" id="PS00337">
    <property type="entry name" value="BETA_LACTAMASE_D"/>
    <property type="match status" value="1"/>
</dbReference>
<evidence type="ECO:0000256" key="6">
    <source>
        <dbReference type="PIRSR" id="PIRSR602137-50"/>
    </source>
</evidence>
<dbReference type="InterPro" id="IPR002137">
    <property type="entry name" value="Beta-lactam_class-D_AS"/>
</dbReference>
<evidence type="ECO:0000256" key="5">
    <source>
        <dbReference type="ARBA" id="ARBA00023251"/>
    </source>
</evidence>
<evidence type="ECO:0000256" key="2">
    <source>
        <dbReference type="ARBA" id="ARBA00012865"/>
    </source>
</evidence>
<gene>
    <name evidence="10" type="ORF">SAMN02745121_00517</name>
</gene>
<dbReference type="AlphaFoldDB" id="A0A1I1T6B9"/>
<feature type="chain" id="PRO_5011744281" description="Beta-lactamase" evidence="8">
    <location>
        <begin position="35"/>
        <end position="299"/>
    </location>
</feature>
<evidence type="ECO:0000256" key="4">
    <source>
        <dbReference type="ARBA" id="ARBA00022801"/>
    </source>
</evidence>
<dbReference type="EC" id="3.5.2.6" evidence="2 7"/>
<keyword evidence="4 7" id="KW-0378">Hydrolase</keyword>
<dbReference type="InterPro" id="IPR001460">
    <property type="entry name" value="PCN-bd_Tpept"/>
</dbReference>
<proteinExistence type="inferred from homology"/>
<evidence type="ECO:0000313" key="10">
    <source>
        <dbReference type="EMBL" id="SFD54197.1"/>
    </source>
</evidence>
<dbReference type="STRING" id="54.SAMN02745121_00517"/>
<dbReference type="GO" id="GO:0008800">
    <property type="term" value="F:beta-lactamase activity"/>
    <property type="evidence" value="ECO:0007669"/>
    <property type="project" value="UniProtKB-UniRule"/>
</dbReference>
<organism evidence="10 11">
    <name type="scientific">Nannocystis exedens</name>
    <dbReference type="NCBI Taxonomy" id="54"/>
    <lineage>
        <taxon>Bacteria</taxon>
        <taxon>Pseudomonadati</taxon>
        <taxon>Myxococcota</taxon>
        <taxon>Polyangia</taxon>
        <taxon>Nannocystales</taxon>
        <taxon>Nannocystaceae</taxon>
        <taxon>Nannocystis</taxon>
    </lineage>
</organism>
<dbReference type="Gene3D" id="3.40.710.10">
    <property type="entry name" value="DD-peptidase/beta-lactamase superfamily"/>
    <property type="match status" value="1"/>
</dbReference>
<sequence>MRPPGSRVVGGMRAWLLIVSLLLSACARPTPAVAPPIAAGTSSPAPQVVERVDGSAQPLFAAAQVEGVFVLRSLTTGEQIVTDAALAGTGELPASTFKIPNALIGLERGVLAGADATLKWDGVERAGPPAWNRDHSLASALRDSTVWFFQEVARRVGPAAMHASLRAFAYGNADIGGGIDRFWLQGALRISPREQVEFISRLHRRELPVAREHMALVEHMLTRAQAPGWSWRGKTGLTAHEGRAVGWLVGLAERDGTTWAYALLLRAPEAEEERLVPVRAELTRALLIHYGALPAEAGR</sequence>